<accession>A0AA35LNW0</accession>
<dbReference type="InterPro" id="IPR011993">
    <property type="entry name" value="PH-like_dom_sf"/>
</dbReference>
<keyword evidence="2" id="KW-0812">Transmembrane</keyword>
<dbReference type="Pfam" id="PF02893">
    <property type="entry name" value="GRAM"/>
    <property type="match status" value="1"/>
</dbReference>
<dbReference type="InterPro" id="IPR052633">
    <property type="entry name" value="GRAM_domain_protein_2B"/>
</dbReference>
<feature type="compositionally biased region" description="Basic and acidic residues" evidence="1">
    <location>
        <begin position="33"/>
        <end position="42"/>
    </location>
</feature>
<keyword evidence="5" id="KW-1185">Reference proteome</keyword>
<feature type="region of interest" description="Disordered" evidence="1">
    <location>
        <begin position="21"/>
        <end position="76"/>
    </location>
</feature>
<dbReference type="PANTHER" id="PTHR46645:SF1">
    <property type="entry name" value="GRAM DOMAIN-CONTAINING PROTEIN"/>
    <property type="match status" value="1"/>
</dbReference>
<dbReference type="Proteomes" id="UP001178461">
    <property type="component" value="Chromosome 18"/>
</dbReference>
<gene>
    <name evidence="4" type="ORF">PODLI_1B037696</name>
</gene>
<feature type="domain" description="GRAM" evidence="3">
    <location>
        <begin position="95"/>
        <end position="162"/>
    </location>
</feature>
<dbReference type="InterPro" id="IPR004182">
    <property type="entry name" value="GRAM"/>
</dbReference>
<proteinExistence type="predicted"/>
<sequence>MDHLKAAEDVILGRPSKLCLSEVSGKPRKSKRRMSEQKKSQSLEETVGEAARNGHNPPLSRSKTYDPSYSKEAEKETLASAQHRKLDSNLVKHALNFRRVFKDFPEEEDLLQTFSCAWQREVPYHGRLYISENHVCFYCSMVHREVKVVIPVPSISILKKANTALLVPNAVCIRTSDGEKFLFGSLRSRETVYQVLRSICKHLQDGSRNNSPTTAQNLSDQLLKISLTPKELDGSRTPPLDETLPEEPDGADKSQSPPTAAIEPHWAAANRGGVRSTKSWRSWKAHLSPLNTVILIYLCLVVVLLLSSGYIGLRIVQLEEQLISMGAWPEIDLQQHQYKTT</sequence>
<name>A0AA35LNW0_9SAUR</name>
<feature type="region of interest" description="Disordered" evidence="1">
    <location>
        <begin position="230"/>
        <end position="270"/>
    </location>
</feature>
<dbReference type="CDD" id="cd13220">
    <property type="entry name" value="PH-GRAM_GRAMDC"/>
    <property type="match status" value="1"/>
</dbReference>
<dbReference type="PANTHER" id="PTHR46645">
    <property type="entry name" value="GRAM DOMAIN-CONTAINING PROTEIN 2B-RELATED"/>
    <property type="match status" value="1"/>
</dbReference>
<keyword evidence="2" id="KW-0472">Membrane</keyword>
<evidence type="ECO:0000313" key="5">
    <source>
        <dbReference type="Proteomes" id="UP001178461"/>
    </source>
</evidence>
<dbReference type="Gene3D" id="2.30.29.30">
    <property type="entry name" value="Pleckstrin-homology domain (PH domain)/Phosphotyrosine-binding domain (PTB)"/>
    <property type="match status" value="1"/>
</dbReference>
<reference evidence="4" key="1">
    <citation type="submission" date="2022-12" db="EMBL/GenBank/DDBJ databases">
        <authorList>
            <person name="Alioto T."/>
            <person name="Alioto T."/>
            <person name="Gomez Garrido J."/>
        </authorList>
    </citation>
    <scope>NUCLEOTIDE SEQUENCE</scope>
</reference>
<protein>
    <recommendedName>
        <fullName evidence="3">GRAM domain-containing protein</fullName>
    </recommendedName>
</protein>
<dbReference type="SMART" id="SM00568">
    <property type="entry name" value="GRAM"/>
    <property type="match status" value="1"/>
</dbReference>
<feature type="transmembrane region" description="Helical" evidence="2">
    <location>
        <begin position="294"/>
        <end position="316"/>
    </location>
</feature>
<organism evidence="4 5">
    <name type="scientific">Podarcis lilfordi</name>
    <name type="common">Lilford's wall lizard</name>
    <dbReference type="NCBI Taxonomy" id="74358"/>
    <lineage>
        <taxon>Eukaryota</taxon>
        <taxon>Metazoa</taxon>
        <taxon>Chordata</taxon>
        <taxon>Craniata</taxon>
        <taxon>Vertebrata</taxon>
        <taxon>Euteleostomi</taxon>
        <taxon>Lepidosauria</taxon>
        <taxon>Squamata</taxon>
        <taxon>Bifurcata</taxon>
        <taxon>Unidentata</taxon>
        <taxon>Episquamata</taxon>
        <taxon>Laterata</taxon>
        <taxon>Lacertibaenia</taxon>
        <taxon>Lacertidae</taxon>
        <taxon>Podarcis</taxon>
    </lineage>
</organism>
<evidence type="ECO:0000256" key="1">
    <source>
        <dbReference type="SAM" id="MobiDB-lite"/>
    </source>
</evidence>
<evidence type="ECO:0000313" key="4">
    <source>
        <dbReference type="EMBL" id="CAI5799109.1"/>
    </source>
</evidence>
<keyword evidence="2" id="KW-1133">Transmembrane helix</keyword>
<evidence type="ECO:0000259" key="3">
    <source>
        <dbReference type="SMART" id="SM00568"/>
    </source>
</evidence>
<dbReference type="EMBL" id="OX395144">
    <property type="protein sequence ID" value="CAI5799109.1"/>
    <property type="molecule type" value="Genomic_DNA"/>
</dbReference>
<dbReference type="AlphaFoldDB" id="A0AA35LNW0"/>
<evidence type="ECO:0000256" key="2">
    <source>
        <dbReference type="SAM" id="Phobius"/>
    </source>
</evidence>